<protein>
    <submittedName>
        <fullName evidence="3">SRPBCC family protein</fullName>
    </submittedName>
</protein>
<dbReference type="EMBL" id="CP015267">
    <property type="protein sequence ID" value="ASL15149.1"/>
    <property type="molecule type" value="Genomic_DNA"/>
</dbReference>
<evidence type="ECO:0000313" key="2">
    <source>
        <dbReference type="EMBL" id="ASL15149.1"/>
    </source>
</evidence>
<accession>A0A7U5MKC7</accession>
<reference evidence="2 4" key="1">
    <citation type="journal article" date="2017" name="Lancet Infect. Dis.">
        <title>Global outbreak of severe Mycobacterium chimaera disease after cardiac surgery: a molecular epidemiological study.</title>
        <authorList>
            <person name="van Ingen J."/>
            <person name="Kohl T."/>
            <person name="Kranzer K."/>
            <person name="Hasse B."/>
            <person name="Keller P."/>
            <person name="Szafranska A."/>
            <person name="Hillemann D."/>
            <person name="Chand M."/>
            <person name="Schreiber P."/>
            <person name="Sommerstein R."/>
            <person name="Berger C."/>
            <person name="Genoni M."/>
            <person name="Ruegg C."/>
            <person name="Troillet N."/>
            <person name="Widmer A.F."/>
            <person name="Becker S.L."/>
            <person name="Herrmann M."/>
            <person name="Eckmanns T."/>
            <person name="Haller S."/>
            <person name="Hoeller C."/>
            <person name="Debast S.B."/>
            <person name="Wolfhagen M.J."/>
            <person name="Hopman J."/>
            <person name="Kluytmans J."/>
            <person name="Langelaar M."/>
            <person name="Notermans D.W."/>
            <person name="ten Oever J."/>
            <person name="van den Barselaar P."/>
            <person name="Vonk A.B.A."/>
            <person name="Vos M.C."/>
            <person name="Ahmed N."/>
            <person name="Brown T."/>
            <person name="Crook D."/>
            <person name="Lamagni T."/>
            <person name="Phin N."/>
            <person name="Smith E.G."/>
            <person name="Zambon M."/>
            <person name="Serr A."/>
            <person name="Goetting T."/>
            <person name="Ebner W."/>
            <person name="Thuermer A."/>
            <person name="Utpatel C."/>
            <person name="Sproer C."/>
            <person name="Bunk B."/>
            <person name="Nubel U."/>
            <person name="Bloemberg G."/>
            <person name="Bottger E."/>
            <person name="Niemann S."/>
            <person name="Wagner D."/>
            <person name="Sax H."/>
        </authorList>
    </citation>
    <scope>NUCLEOTIDE SEQUENCE [LARGE SCALE GENOMIC DNA]</scope>
    <source>
        <strain evidence="2 4">ZUERICH-2</strain>
    </source>
</reference>
<keyword evidence="5" id="KW-1185">Reference proteome</keyword>
<dbReference type="Proteomes" id="UP001529272">
    <property type="component" value="Unassembled WGS sequence"/>
</dbReference>
<name>A0A7U5MKC7_MYCIT</name>
<proteinExistence type="predicted"/>
<evidence type="ECO:0000256" key="1">
    <source>
        <dbReference type="SAM" id="MobiDB-lite"/>
    </source>
</evidence>
<dbReference type="AlphaFoldDB" id="A0A7U5MKC7"/>
<dbReference type="Proteomes" id="UP000198286">
    <property type="component" value="Chromosome"/>
</dbReference>
<organism evidence="2 4">
    <name type="scientific">Mycobacterium intracellulare subsp. chimaera</name>
    <dbReference type="NCBI Taxonomy" id="222805"/>
    <lineage>
        <taxon>Bacteria</taxon>
        <taxon>Bacillati</taxon>
        <taxon>Actinomycetota</taxon>
        <taxon>Actinomycetes</taxon>
        <taxon>Mycobacteriales</taxon>
        <taxon>Mycobacteriaceae</taxon>
        <taxon>Mycobacterium</taxon>
        <taxon>Mycobacterium avium complex (MAC)</taxon>
    </lineage>
</organism>
<gene>
    <name evidence="2" type="ORF">MYCOZU2_02748</name>
    <name evidence="3" type="ORF">QRB35_09535</name>
</gene>
<feature type="compositionally biased region" description="Low complexity" evidence="1">
    <location>
        <begin position="213"/>
        <end position="227"/>
    </location>
</feature>
<reference evidence="3" key="2">
    <citation type="submission" date="2023-06" db="EMBL/GenBank/DDBJ databases">
        <title>Itaconate inhibition of nontuberculous mycobacteria.</title>
        <authorList>
            <person name="Breen P."/>
            <person name="Zimbric M."/>
            <person name="Caverly L."/>
        </authorList>
    </citation>
    <scope>NUCLEOTIDE SEQUENCE</scope>
    <source>
        <strain evidence="3">FLAC1071</strain>
    </source>
</reference>
<sequence length="252" mass="28019">MSNKTRRAAQTAGVLSILYGARRYYRNWGTTKSESQMPLPGDALVADPAIQTTEAVYIDAPVAEVWPWLLQVGQDRSGFYCCEALKNLGGLRHHDADAIHPEWQRLEMGDPVRVAPEGWMGLPDGVTLTVAEVVLEKYIVLDATREDGRWNAVWSFHLQPHWEDRVRLLTRARIGLRHPGEVFVMELVRPAIAFGTRGLLLGIKHRTERLATATPAGAAAGRSSSATKNGPDPKPAVGHERWEVKRCATPFR</sequence>
<feature type="region of interest" description="Disordered" evidence="1">
    <location>
        <begin position="213"/>
        <end position="242"/>
    </location>
</feature>
<reference evidence="3" key="3">
    <citation type="submission" date="2023-06" db="EMBL/GenBank/DDBJ databases">
        <authorList>
            <person name="Spilker T."/>
        </authorList>
    </citation>
    <scope>NUCLEOTIDE SEQUENCE</scope>
    <source>
        <strain evidence="3">FLAC1071</strain>
    </source>
</reference>
<evidence type="ECO:0000313" key="3">
    <source>
        <dbReference type="EMBL" id="MDM3926267.1"/>
    </source>
</evidence>
<evidence type="ECO:0000313" key="4">
    <source>
        <dbReference type="Proteomes" id="UP000198286"/>
    </source>
</evidence>
<dbReference type="RefSeq" id="WP_232527311.1">
    <property type="nucleotide sequence ID" value="NZ_CP015267.1"/>
</dbReference>
<evidence type="ECO:0000313" key="5">
    <source>
        <dbReference type="Proteomes" id="UP001529272"/>
    </source>
</evidence>
<dbReference type="EMBL" id="JASZZX010000005">
    <property type="protein sequence ID" value="MDM3926267.1"/>
    <property type="molecule type" value="Genomic_DNA"/>
</dbReference>